<evidence type="ECO:0000256" key="11">
    <source>
        <dbReference type="SAM" id="Phobius"/>
    </source>
</evidence>
<feature type="transmembrane region" description="Helical" evidence="11">
    <location>
        <begin position="45"/>
        <end position="66"/>
    </location>
</feature>
<dbReference type="GO" id="GO:0004497">
    <property type="term" value="F:monooxygenase activity"/>
    <property type="evidence" value="ECO:0007669"/>
    <property type="project" value="UniProtKB-KW"/>
</dbReference>
<sequence length="627" mass="71267">MALTTSLPPGILFLLSNLPQVVLPPLAASLLLYALRVLYGLAPPAWLAALAYLLSWPLAWTFDVQYRDWRIQREARARGAECPPRIPSKAIGGVDLIKQFGKDMEKRIIAYRHWDFIKEFGPTYNLRVLFENRIFTAEPEYIKRILATEFPNYEKGPDFTFQMRTLLGTGVFNSDGDMWKFHRGMTRPFFSRDRISHFDIFDRHADAALGLMRARMAEGCAIDWQDLVSRFTLDSASEFLFGQDVRSLSAPLPYPPFPSASALSPLPFSSQEAYDAYTAQASTHPANRFAQSFLDAQITSARRSRFTRAWPLMEFWGDKVKRGLDVVDGFIDPLCEAAVRRERERRLREGGGGDGASAKEKEKEEVGEEETLLEHLVKLTDDPQIVHDETLNILLAGRDTTAITLTMAAYMLALHPHVLKRLRDEVQTRVGARRPTYDDIREMKYLRAFINEVLRLYPPVPFNVRYAINATTWPSLVPGGKPFYVPAGVRCLYSVFIMHRRKDLWGPDADKFDPDRFLDERLHRYLTPNPFIFVPFNAGPRICLGQQFAYNEASFMLIRLLQRVSHIELVQEVNPAAVPPPEWGVSGGSDGSDKVVFRGHLTMYVQGGLWVKMTEEPLAGEDAEADV</sequence>
<dbReference type="PANTHER" id="PTHR24287">
    <property type="entry name" value="P450, PUTATIVE (EUROFUNG)-RELATED"/>
    <property type="match status" value="1"/>
</dbReference>
<keyword evidence="11" id="KW-0472">Membrane</keyword>
<dbReference type="Pfam" id="PF00067">
    <property type="entry name" value="p450"/>
    <property type="match status" value="1"/>
</dbReference>
<dbReference type="SUPFAM" id="SSF48264">
    <property type="entry name" value="Cytochrome P450"/>
    <property type="match status" value="1"/>
</dbReference>
<dbReference type="InterPro" id="IPR001128">
    <property type="entry name" value="Cyt_P450"/>
</dbReference>
<dbReference type="PANTHER" id="PTHR24287:SF1">
    <property type="entry name" value="P450, PUTATIVE (EUROFUNG)-RELATED"/>
    <property type="match status" value="1"/>
</dbReference>
<evidence type="ECO:0000256" key="1">
    <source>
        <dbReference type="ARBA" id="ARBA00001971"/>
    </source>
</evidence>
<evidence type="ECO:0000256" key="5">
    <source>
        <dbReference type="ARBA" id="ARBA00023002"/>
    </source>
</evidence>
<dbReference type="AlphaFoldDB" id="G5ELB1"/>
<dbReference type="EMBL" id="AB634457">
    <property type="protein sequence ID" value="BAL14712.1"/>
    <property type="molecule type" value="mRNA"/>
</dbReference>
<evidence type="ECO:0000256" key="6">
    <source>
        <dbReference type="ARBA" id="ARBA00023004"/>
    </source>
</evidence>
<dbReference type="PRINTS" id="PR00463">
    <property type="entry name" value="EP450I"/>
</dbReference>
<comment type="similarity">
    <text evidence="2 9">Belongs to the cytochrome P450 family.</text>
</comment>
<dbReference type="InterPro" id="IPR036396">
    <property type="entry name" value="Cyt_P450_sf"/>
</dbReference>
<keyword evidence="3 8" id="KW-0349">Heme</keyword>
<feature type="binding site" description="axial binding residue" evidence="8">
    <location>
        <position position="543"/>
    </location>
    <ligand>
        <name>heme</name>
        <dbReference type="ChEBI" id="CHEBI:30413"/>
    </ligand>
    <ligandPart>
        <name>Fe</name>
        <dbReference type="ChEBI" id="CHEBI:18248"/>
    </ligandPart>
</feature>
<organism evidence="12">
    <name type="scientific">Phlebia brevispora</name>
    <dbReference type="NCBI Taxonomy" id="194682"/>
    <lineage>
        <taxon>Eukaryota</taxon>
        <taxon>Fungi</taxon>
        <taxon>Dikarya</taxon>
        <taxon>Basidiomycota</taxon>
        <taxon>Agaricomycotina</taxon>
        <taxon>Agaricomycetes</taxon>
        <taxon>Polyporales</taxon>
        <taxon>Meruliaceae</taxon>
        <taxon>Phlebia</taxon>
    </lineage>
</organism>
<evidence type="ECO:0000256" key="3">
    <source>
        <dbReference type="ARBA" id="ARBA00022617"/>
    </source>
</evidence>
<dbReference type="InterPro" id="IPR047146">
    <property type="entry name" value="Cyt_P450_E_CYP52_fungi"/>
</dbReference>
<comment type="cofactor">
    <cofactor evidence="1 8">
        <name>heme</name>
        <dbReference type="ChEBI" id="CHEBI:30413"/>
    </cofactor>
</comment>
<dbReference type="InterPro" id="IPR017972">
    <property type="entry name" value="Cyt_P450_CS"/>
</dbReference>
<dbReference type="PRINTS" id="PR00385">
    <property type="entry name" value="P450"/>
</dbReference>
<evidence type="ECO:0000256" key="8">
    <source>
        <dbReference type="PIRSR" id="PIRSR602401-1"/>
    </source>
</evidence>
<dbReference type="GO" id="GO:0020037">
    <property type="term" value="F:heme binding"/>
    <property type="evidence" value="ECO:0007669"/>
    <property type="project" value="InterPro"/>
</dbReference>
<protein>
    <submittedName>
        <fullName evidence="12">Cytochrom P450</fullName>
    </submittedName>
</protein>
<keyword evidence="4 8" id="KW-0479">Metal-binding</keyword>
<feature type="region of interest" description="Disordered" evidence="10">
    <location>
        <begin position="345"/>
        <end position="367"/>
    </location>
</feature>
<dbReference type="GO" id="GO:0016705">
    <property type="term" value="F:oxidoreductase activity, acting on paired donors, with incorporation or reduction of molecular oxygen"/>
    <property type="evidence" value="ECO:0007669"/>
    <property type="project" value="InterPro"/>
</dbReference>
<proteinExistence type="evidence at transcript level"/>
<dbReference type="InterPro" id="IPR002401">
    <property type="entry name" value="Cyt_P450_E_grp-I"/>
</dbReference>
<evidence type="ECO:0000256" key="4">
    <source>
        <dbReference type="ARBA" id="ARBA00022723"/>
    </source>
</evidence>
<dbReference type="CDD" id="cd11063">
    <property type="entry name" value="CYP52"/>
    <property type="match status" value="1"/>
</dbReference>
<dbReference type="Gene3D" id="1.10.630.10">
    <property type="entry name" value="Cytochrome P450"/>
    <property type="match status" value="1"/>
</dbReference>
<evidence type="ECO:0000256" key="2">
    <source>
        <dbReference type="ARBA" id="ARBA00010617"/>
    </source>
</evidence>
<gene>
    <name evidence="12" type="primary">CYP</name>
</gene>
<evidence type="ECO:0000256" key="7">
    <source>
        <dbReference type="ARBA" id="ARBA00023033"/>
    </source>
</evidence>
<keyword evidence="11" id="KW-0812">Transmembrane</keyword>
<keyword evidence="6 8" id="KW-0408">Iron</keyword>
<evidence type="ECO:0000256" key="10">
    <source>
        <dbReference type="SAM" id="MobiDB-lite"/>
    </source>
</evidence>
<dbReference type="GO" id="GO:0005506">
    <property type="term" value="F:iron ion binding"/>
    <property type="evidence" value="ECO:0007669"/>
    <property type="project" value="InterPro"/>
</dbReference>
<evidence type="ECO:0000256" key="9">
    <source>
        <dbReference type="RuleBase" id="RU000461"/>
    </source>
</evidence>
<accession>G5ELB1</accession>
<name>G5ELB1_9APHY</name>
<feature type="compositionally biased region" description="Basic and acidic residues" evidence="10">
    <location>
        <begin position="345"/>
        <end position="364"/>
    </location>
</feature>
<feature type="transmembrane region" description="Helical" evidence="11">
    <location>
        <begin position="21"/>
        <end position="39"/>
    </location>
</feature>
<dbReference type="PROSITE" id="PS00086">
    <property type="entry name" value="CYTOCHROME_P450"/>
    <property type="match status" value="1"/>
</dbReference>
<keyword evidence="7 9" id="KW-0503">Monooxygenase</keyword>
<evidence type="ECO:0000313" key="12">
    <source>
        <dbReference type="EMBL" id="BAL14712.1"/>
    </source>
</evidence>
<keyword evidence="5 9" id="KW-0560">Oxidoreductase</keyword>
<keyword evidence="11" id="KW-1133">Transmembrane helix</keyword>
<reference evidence="12" key="1">
    <citation type="submission" date="2011-05" db="EMBL/GenBank/DDBJ databases">
        <title>Cytochrome P450 expressed in Phlebia brevispora.</title>
        <authorList>
            <person name="Sonoki S."/>
            <person name="Nakamura R."/>
            <person name="Kondo R."/>
            <person name="Hisamatsu S."/>
        </authorList>
    </citation>
    <scope>NUCLEOTIDE SEQUENCE</scope>
</reference>